<dbReference type="EMBL" id="PSQE01000004">
    <property type="protein sequence ID" value="RHN62843.1"/>
    <property type="molecule type" value="Genomic_DNA"/>
</dbReference>
<dbReference type="Gramene" id="rna25463">
    <property type="protein sequence ID" value="RHN62843.1"/>
    <property type="gene ID" value="gene25463"/>
</dbReference>
<feature type="transmembrane region" description="Helical" evidence="1">
    <location>
        <begin position="12"/>
        <end position="33"/>
    </location>
</feature>
<keyword evidence="1" id="KW-0472">Membrane</keyword>
<keyword evidence="1" id="KW-1133">Transmembrane helix</keyword>
<keyword evidence="1" id="KW-0812">Transmembrane</keyword>
<protein>
    <recommendedName>
        <fullName evidence="4">Transmembrane protein</fullName>
    </recommendedName>
</protein>
<organism evidence="2 3">
    <name type="scientific">Medicago truncatula</name>
    <name type="common">Barrel medic</name>
    <name type="synonym">Medicago tribuloides</name>
    <dbReference type="NCBI Taxonomy" id="3880"/>
    <lineage>
        <taxon>Eukaryota</taxon>
        <taxon>Viridiplantae</taxon>
        <taxon>Streptophyta</taxon>
        <taxon>Embryophyta</taxon>
        <taxon>Tracheophyta</taxon>
        <taxon>Spermatophyta</taxon>
        <taxon>Magnoliopsida</taxon>
        <taxon>eudicotyledons</taxon>
        <taxon>Gunneridae</taxon>
        <taxon>Pentapetalae</taxon>
        <taxon>rosids</taxon>
        <taxon>fabids</taxon>
        <taxon>Fabales</taxon>
        <taxon>Fabaceae</taxon>
        <taxon>Papilionoideae</taxon>
        <taxon>50 kb inversion clade</taxon>
        <taxon>NPAAA clade</taxon>
        <taxon>Hologalegina</taxon>
        <taxon>IRL clade</taxon>
        <taxon>Trifolieae</taxon>
        <taxon>Medicago</taxon>
    </lineage>
</organism>
<evidence type="ECO:0000256" key="1">
    <source>
        <dbReference type="SAM" id="Phobius"/>
    </source>
</evidence>
<sequence length="127" mass="14811">MYLHHTPNMHLSYIILTAMQINVQTILHIELILLSCNREIFVGLRYIFYIKILRIVASFLVKQSSTLPFPNYLSEERNSSHSIFSSACFCSVLIVFKLCFFMHICVVYLAFFNIVVHVQFANIVFLV</sequence>
<dbReference type="Proteomes" id="UP000265566">
    <property type="component" value="Chromosome 4"/>
</dbReference>
<reference evidence="3" key="1">
    <citation type="journal article" date="2018" name="Nat. Plants">
        <title>Whole-genome landscape of Medicago truncatula symbiotic genes.</title>
        <authorList>
            <person name="Pecrix Y."/>
            <person name="Staton S.E."/>
            <person name="Sallet E."/>
            <person name="Lelandais-Briere C."/>
            <person name="Moreau S."/>
            <person name="Carrere S."/>
            <person name="Blein T."/>
            <person name="Jardinaud M.F."/>
            <person name="Latrasse D."/>
            <person name="Zouine M."/>
            <person name="Zahm M."/>
            <person name="Kreplak J."/>
            <person name="Mayjonade B."/>
            <person name="Satge C."/>
            <person name="Perez M."/>
            <person name="Cauet S."/>
            <person name="Marande W."/>
            <person name="Chantry-Darmon C."/>
            <person name="Lopez-Roques C."/>
            <person name="Bouchez O."/>
            <person name="Berard A."/>
            <person name="Debelle F."/>
            <person name="Munos S."/>
            <person name="Bendahmane A."/>
            <person name="Berges H."/>
            <person name="Niebel A."/>
            <person name="Buitink J."/>
            <person name="Frugier F."/>
            <person name="Benhamed M."/>
            <person name="Crespi M."/>
            <person name="Gouzy J."/>
            <person name="Gamas P."/>
        </authorList>
    </citation>
    <scope>NUCLEOTIDE SEQUENCE [LARGE SCALE GENOMIC DNA]</scope>
    <source>
        <strain evidence="3">cv. Jemalong A17</strain>
    </source>
</reference>
<accession>A0A396IDG2</accession>
<evidence type="ECO:0000313" key="3">
    <source>
        <dbReference type="Proteomes" id="UP000265566"/>
    </source>
</evidence>
<name>A0A396IDG2_MEDTR</name>
<feature type="transmembrane region" description="Helical" evidence="1">
    <location>
        <begin position="40"/>
        <end position="61"/>
    </location>
</feature>
<evidence type="ECO:0000313" key="2">
    <source>
        <dbReference type="EMBL" id="RHN62843.1"/>
    </source>
</evidence>
<gene>
    <name evidence="2" type="ORF">MtrunA17_Chr4g0051811</name>
</gene>
<comment type="caution">
    <text evidence="2">The sequence shown here is derived from an EMBL/GenBank/DDBJ whole genome shotgun (WGS) entry which is preliminary data.</text>
</comment>
<proteinExistence type="predicted"/>
<dbReference type="AlphaFoldDB" id="A0A396IDG2"/>
<evidence type="ECO:0008006" key="4">
    <source>
        <dbReference type="Google" id="ProtNLM"/>
    </source>
</evidence>